<dbReference type="Pfam" id="PF24293">
    <property type="entry name" value="TPR_Edg1"/>
    <property type="match status" value="1"/>
</dbReference>
<dbReference type="AlphaFoldDB" id="A0ABD6E3H2"/>
<dbReference type="InterPro" id="IPR056581">
    <property type="entry name" value="TPR_Edg1"/>
</dbReference>
<protein>
    <recommendedName>
        <fullName evidence="2">Edg1 TPR repeats region domain-containing protein</fullName>
    </recommendedName>
</protein>
<evidence type="ECO:0000313" key="4">
    <source>
        <dbReference type="Proteomes" id="UP001608902"/>
    </source>
</evidence>
<proteinExistence type="predicted"/>
<sequence length="964" mass="110117">MSSNELAKVKALETAVTGDFVLNENVTLYELASLIFGEEGLKDFVSRCFESDCDELLRKDIRNSVMNIINSLCNNICFALRKLSAEWKVEVELPESESALARFEWDDDELLPGILANMLQLFYAVYNFREIPSLLSEVETLAMSRVQEAILKLKSSQAFIRISHEWSIATVMNKFEENIEGQKMSSQATTFARDDGVLVASSFVRSREHELSHKSVESFITEAEAVFPRMDNNFYDLHQFRRLNSLKLEGHIKDGGEFMRKLLSYLSKIEEVLDIRVSKEYMKFMRKVFLSYGDVDCLLESFFHCNLDAEGNIKNLKKLYTDYDSDLVRLMNSLGDHNQLQDDRERLSELVKEFAWLFCISPKPTMFAVLKYCIDNKPVVPNVLRIFRNLSLVISLKLPLTSNTHDEREYRSLIILALRHLLESENILKNDVRGDCFVYLVSALSRDRFAVLHGKEAEESAKEKNEDVRKVLQLGEIIDKAVVDGAELLRYFVLPGLFQQKNMVVLLRIAERMLSDLGAKKTTIDWEGEVDKGLRSKYETEVPLMATIVLSLFIDIYRAQNATDPAVGVLCLRCIKTLGKKLNAAGVCLKSQFRQELDRRTVLGEWPLKYAVVSWMGKALDLGKPQIPSSLFDSLPMKKQGDFEKILTDFEFSPSECFMRSIFELGGFSSELAIDFLSKGIAVPPSDVCLGTQIARAFLECANNATSEEKIFELHRTAAALLEKFQPTRSHYMVESLSASYMYGLSRIEPLLLLADTVILALRSSSTNPEKSDCKLSDHVVLSLLNAYCCLVNEHIKREVIELRQHQQMWLSEKKEVLPTAEDFKVDRLACVHIQLAQLFMYTCMITEQIGNENLPRNLHILLVTLIDYEAELMGRANKELLEVADLDVTEALYTTPNCSTESMSTSSHEKDEACISQIPNEEIRRSLQAKLEQKSKVDYKDDKGHRRTQDGFFRRERRRGAKK</sequence>
<dbReference type="EMBL" id="JBGFUD010000377">
    <property type="protein sequence ID" value="MFH4974405.1"/>
    <property type="molecule type" value="Genomic_DNA"/>
</dbReference>
<evidence type="ECO:0000256" key="1">
    <source>
        <dbReference type="SAM" id="MobiDB-lite"/>
    </source>
</evidence>
<name>A0ABD6E3H2_9BILA</name>
<keyword evidence="4" id="KW-1185">Reference proteome</keyword>
<dbReference type="Proteomes" id="UP001608902">
    <property type="component" value="Unassembled WGS sequence"/>
</dbReference>
<accession>A0ABD6E3H2</accession>
<feature type="compositionally biased region" description="Basic and acidic residues" evidence="1">
    <location>
        <begin position="934"/>
        <end position="955"/>
    </location>
</feature>
<gene>
    <name evidence="3" type="ORF">AB6A40_001114</name>
</gene>
<feature type="region of interest" description="Disordered" evidence="1">
    <location>
        <begin position="934"/>
        <end position="964"/>
    </location>
</feature>
<evidence type="ECO:0000259" key="2">
    <source>
        <dbReference type="Pfam" id="PF24293"/>
    </source>
</evidence>
<organism evidence="3 4">
    <name type="scientific">Gnathostoma spinigerum</name>
    <dbReference type="NCBI Taxonomy" id="75299"/>
    <lineage>
        <taxon>Eukaryota</taxon>
        <taxon>Metazoa</taxon>
        <taxon>Ecdysozoa</taxon>
        <taxon>Nematoda</taxon>
        <taxon>Chromadorea</taxon>
        <taxon>Rhabditida</taxon>
        <taxon>Spirurina</taxon>
        <taxon>Gnathostomatomorpha</taxon>
        <taxon>Gnathostomatoidea</taxon>
        <taxon>Gnathostomatidae</taxon>
        <taxon>Gnathostoma</taxon>
    </lineage>
</organism>
<evidence type="ECO:0000313" key="3">
    <source>
        <dbReference type="EMBL" id="MFH4974405.1"/>
    </source>
</evidence>
<comment type="caution">
    <text evidence="3">The sequence shown here is derived from an EMBL/GenBank/DDBJ whole genome shotgun (WGS) entry which is preliminary data.</text>
</comment>
<reference evidence="3 4" key="1">
    <citation type="submission" date="2024-08" db="EMBL/GenBank/DDBJ databases">
        <title>Gnathostoma spinigerum genome.</title>
        <authorList>
            <person name="Gonzalez-Bertolin B."/>
            <person name="Monzon S."/>
            <person name="Zaballos A."/>
            <person name="Jimenez P."/>
            <person name="Dekumyoy P."/>
            <person name="Varona S."/>
            <person name="Cuesta I."/>
            <person name="Sumanam S."/>
            <person name="Adisakwattana P."/>
            <person name="Gasser R.B."/>
            <person name="Hernandez-Gonzalez A."/>
            <person name="Young N.D."/>
            <person name="Perteguer M.J."/>
        </authorList>
    </citation>
    <scope>NUCLEOTIDE SEQUENCE [LARGE SCALE GENOMIC DNA]</scope>
    <source>
        <strain evidence="3">AL3</strain>
        <tissue evidence="3">Liver</tissue>
    </source>
</reference>
<feature type="domain" description="Edg1 TPR repeats region" evidence="2">
    <location>
        <begin position="215"/>
        <end position="620"/>
    </location>
</feature>